<evidence type="ECO:0000256" key="1">
    <source>
        <dbReference type="ARBA" id="ARBA00022490"/>
    </source>
</evidence>
<name>A0AAX2J8R2_9FUSO</name>
<keyword evidence="4 5" id="KW-0143">Chaperone</keyword>
<dbReference type="AlphaFoldDB" id="A0AAX2J8R2"/>
<dbReference type="Pfam" id="PF01782">
    <property type="entry name" value="RimM"/>
    <property type="match status" value="1"/>
</dbReference>
<evidence type="ECO:0000259" key="7">
    <source>
        <dbReference type="Pfam" id="PF24986"/>
    </source>
</evidence>
<sequence>MELLTVGKISGTHHLKGAVKIIANIGDAEILEGNRVIVELPGGEQKIFTVTSVNPLVGNKWVAEFQEVTNKTEAGKLKNSLIKIRRELLGIGEDEYLLNDLLDMKAVDADNGDILGKITDIFETAAHDILVIERENTEIMVPDVDEFVKKIDFDKREIFIHLIEGMKEVKGQKLKQDDGIDEELEENEEK</sequence>
<dbReference type="PANTHER" id="PTHR33692">
    <property type="entry name" value="RIBOSOME MATURATION FACTOR RIMM"/>
    <property type="match status" value="1"/>
</dbReference>
<dbReference type="GO" id="GO:0042274">
    <property type="term" value="P:ribosomal small subunit biogenesis"/>
    <property type="evidence" value="ECO:0007669"/>
    <property type="project" value="UniProtKB-UniRule"/>
</dbReference>
<feature type="domain" description="RimM N-terminal" evidence="6">
    <location>
        <begin position="5"/>
        <end position="87"/>
    </location>
</feature>
<protein>
    <recommendedName>
        <fullName evidence="5">Ribosome maturation factor RimM</fullName>
    </recommendedName>
</protein>
<evidence type="ECO:0000313" key="8">
    <source>
        <dbReference type="EMBL" id="SQJ00820.1"/>
    </source>
</evidence>
<gene>
    <name evidence="5 8" type="primary">rimM</name>
    <name evidence="8" type="ORF">NCTC12112_00979</name>
</gene>
<dbReference type="Gene3D" id="2.40.30.60">
    <property type="entry name" value="RimM"/>
    <property type="match status" value="1"/>
</dbReference>
<comment type="domain">
    <text evidence="5">The PRC barrel domain binds ribosomal protein uS19.</text>
</comment>
<comment type="function">
    <text evidence="5">An accessory protein needed during the final step in the assembly of 30S ribosomal subunit, possibly for assembly of the head region. Essential for efficient processing of 16S rRNA. May be needed both before and after RbfA during the maturation of 16S rRNA. It has affinity for free ribosomal 30S subunits but not for 70S ribosomes.</text>
</comment>
<comment type="subunit">
    <text evidence="5">Binds ribosomal protein uS19.</text>
</comment>
<evidence type="ECO:0000256" key="4">
    <source>
        <dbReference type="ARBA" id="ARBA00023186"/>
    </source>
</evidence>
<keyword evidence="2 5" id="KW-0690">Ribosome biogenesis</keyword>
<keyword evidence="3 5" id="KW-0698">rRNA processing</keyword>
<dbReference type="Pfam" id="PF24986">
    <property type="entry name" value="PRC_RimM"/>
    <property type="match status" value="1"/>
</dbReference>
<dbReference type="RefSeq" id="WP_005976708.1">
    <property type="nucleotide sequence ID" value="NZ_BAABXY010000001.1"/>
</dbReference>
<dbReference type="PANTHER" id="PTHR33692:SF1">
    <property type="entry name" value="RIBOSOME MATURATION FACTOR RIMM"/>
    <property type="match status" value="1"/>
</dbReference>
<dbReference type="GO" id="GO:0006364">
    <property type="term" value="P:rRNA processing"/>
    <property type="evidence" value="ECO:0007669"/>
    <property type="project" value="UniProtKB-UniRule"/>
</dbReference>
<evidence type="ECO:0000256" key="3">
    <source>
        <dbReference type="ARBA" id="ARBA00022552"/>
    </source>
</evidence>
<dbReference type="InterPro" id="IPR011961">
    <property type="entry name" value="RimM"/>
</dbReference>
<dbReference type="Gene3D" id="2.30.30.240">
    <property type="entry name" value="PRC-barrel domain"/>
    <property type="match status" value="1"/>
</dbReference>
<dbReference type="Proteomes" id="UP000249008">
    <property type="component" value="Chromosome 1"/>
</dbReference>
<organism evidence="8 9">
    <name type="scientific">Fusobacterium ulcerans</name>
    <dbReference type="NCBI Taxonomy" id="861"/>
    <lineage>
        <taxon>Bacteria</taxon>
        <taxon>Fusobacteriati</taxon>
        <taxon>Fusobacteriota</taxon>
        <taxon>Fusobacteriia</taxon>
        <taxon>Fusobacteriales</taxon>
        <taxon>Fusobacteriaceae</taxon>
        <taxon>Fusobacterium</taxon>
    </lineage>
</organism>
<evidence type="ECO:0000313" key="9">
    <source>
        <dbReference type="Proteomes" id="UP000249008"/>
    </source>
</evidence>
<dbReference type="InterPro" id="IPR002676">
    <property type="entry name" value="RimM_N"/>
</dbReference>
<dbReference type="GO" id="GO:0043022">
    <property type="term" value="F:ribosome binding"/>
    <property type="evidence" value="ECO:0007669"/>
    <property type="project" value="InterPro"/>
</dbReference>
<comment type="similarity">
    <text evidence="5">Belongs to the RimM family.</text>
</comment>
<evidence type="ECO:0000259" key="6">
    <source>
        <dbReference type="Pfam" id="PF01782"/>
    </source>
</evidence>
<dbReference type="GO" id="GO:0005737">
    <property type="term" value="C:cytoplasm"/>
    <property type="evidence" value="ECO:0007669"/>
    <property type="project" value="UniProtKB-SubCell"/>
</dbReference>
<dbReference type="KEGG" id="ful:C4N20_12095"/>
<evidence type="ECO:0000256" key="2">
    <source>
        <dbReference type="ARBA" id="ARBA00022517"/>
    </source>
</evidence>
<evidence type="ECO:0000256" key="5">
    <source>
        <dbReference type="HAMAP-Rule" id="MF_00014"/>
    </source>
</evidence>
<reference evidence="8 9" key="1">
    <citation type="submission" date="2018-06" db="EMBL/GenBank/DDBJ databases">
        <authorList>
            <consortium name="Pathogen Informatics"/>
            <person name="Doyle S."/>
        </authorList>
    </citation>
    <scope>NUCLEOTIDE SEQUENCE [LARGE SCALE GENOMIC DNA]</scope>
    <source>
        <strain evidence="8 9">NCTC12112</strain>
    </source>
</reference>
<dbReference type="InterPro" id="IPR011033">
    <property type="entry name" value="PRC_barrel-like_sf"/>
</dbReference>
<dbReference type="InterPro" id="IPR009000">
    <property type="entry name" value="Transl_B-barrel_sf"/>
</dbReference>
<comment type="subcellular location">
    <subcellularLocation>
        <location evidence="5">Cytoplasm</location>
    </subcellularLocation>
</comment>
<proteinExistence type="inferred from homology"/>
<dbReference type="GO" id="GO:0005840">
    <property type="term" value="C:ribosome"/>
    <property type="evidence" value="ECO:0007669"/>
    <property type="project" value="InterPro"/>
</dbReference>
<dbReference type="NCBIfam" id="TIGR02273">
    <property type="entry name" value="16S_RimM"/>
    <property type="match status" value="1"/>
</dbReference>
<dbReference type="HAMAP" id="MF_00014">
    <property type="entry name" value="Ribosome_mat_RimM"/>
    <property type="match status" value="1"/>
</dbReference>
<dbReference type="EMBL" id="LS483487">
    <property type="protein sequence ID" value="SQJ00820.1"/>
    <property type="molecule type" value="Genomic_DNA"/>
</dbReference>
<dbReference type="InterPro" id="IPR056792">
    <property type="entry name" value="PRC_RimM"/>
</dbReference>
<dbReference type="GeneID" id="78455557"/>
<keyword evidence="1 5" id="KW-0963">Cytoplasm</keyword>
<feature type="domain" description="Ribosome maturation factor RimM PRC barrel" evidence="7">
    <location>
        <begin position="99"/>
        <end position="165"/>
    </location>
</feature>
<dbReference type="InterPro" id="IPR036976">
    <property type="entry name" value="RimM_N_sf"/>
</dbReference>
<dbReference type="SUPFAM" id="SSF50447">
    <property type="entry name" value="Translation proteins"/>
    <property type="match status" value="1"/>
</dbReference>
<dbReference type="SUPFAM" id="SSF50346">
    <property type="entry name" value="PRC-barrel domain"/>
    <property type="match status" value="1"/>
</dbReference>
<accession>A0AAX2J8R2</accession>